<comment type="caution">
    <text evidence="10">The sequence shown here is derived from an EMBL/GenBank/DDBJ whole genome shotgun (WGS) entry which is preliminary data.</text>
</comment>
<dbReference type="PANTHER" id="PTHR34308">
    <property type="entry name" value="COBALAMIN BIOSYNTHESIS PROTEIN CBIB"/>
    <property type="match status" value="1"/>
</dbReference>
<dbReference type="EMBL" id="UIGR01000001">
    <property type="protein sequence ID" value="SUX31233.1"/>
    <property type="molecule type" value="Genomic_DNA"/>
</dbReference>
<dbReference type="OMA" id="YAWRNHA"/>
<feature type="transmembrane region" description="Helical" evidence="9">
    <location>
        <begin position="153"/>
        <end position="171"/>
    </location>
</feature>
<comment type="function">
    <text evidence="9">Converts cobyric acid to cobinamide by the addition of aminopropanol on the F carboxylic group.</text>
</comment>
<reference evidence="10 12" key="1">
    <citation type="submission" date="2017-05" db="EMBL/GenBank/DDBJ databases">
        <title>Chromobacterium violaceum GHPS1 isolated from Hydrocarbon polluted soil in French Guiana display an awesome secondary metabolite arsenal and a battery of drug and heavy-metal-resistance and detoxification of xenobiotics proteins.</title>
        <authorList>
            <person name="Belbahri L."/>
        </authorList>
    </citation>
    <scope>NUCLEOTIDE SEQUENCE [LARGE SCALE GENOMIC DNA]</scope>
    <source>
        <strain evidence="10 12">GHPS1</strain>
    </source>
</reference>
<comment type="pathway">
    <text evidence="2 9">Cofactor biosynthesis; adenosylcobalamin biosynthesis.</text>
</comment>
<accession>A0A202BBG3</accession>
<keyword evidence="4 9" id="KW-1003">Cell membrane</keyword>
<dbReference type="GO" id="GO:0015420">
    <property type="term" value="F:ABC-type vitamin B12 transporter activity"/>
    <property type="evidence" value="ECO:0007669"/>
    <property type="project" value="UniProtKB-UniRule"/>
</dbReference>
<dbReference type="GO" id="GO:0048472">
    <property type="term" value="F:threonine-phosphate decarboxylase activity"/>
    <property type="evidence" value="ECO:0007669"/>
    <property type="project" value="InterPro"/>
</dbReference>
<keyword evidence="7 9" id="KW-1133">Transmembrane helix</keyword>
<evidence type="ECO:0000256" key="2">
    <source>
        <dbReference type="ARBA" id="ARBA00004953"/>
    </source>
</evidence>
<evidence type="ECO:0000256" key="3">
    <source>
        <dbReference type="ARBA" id="ARBA00006263"/>
    </source>
</evidence>
<feature type="transmembrane region" description="Helical" evidence="9">
    <location>
        <begin position="284"/>
        <end position="305"/>
    </location>
</feature>
<keyword evidence="6 9" id="KW-0812">Transmembrane</keyword>
<feature type="transmembrane region" description="Helical" evidence="9">
    <location>
        <begin position="48"/>
        <end position="68"/>
    </location>
</feature>
<evidence type="ECO:0000313" key="10">
    <source>
        <dbReference type="EMBL" id="OVE48701.1"/>
    </source>
</evidence>
<comment type="similarity">
    <text evidence="3 9">Belongs to the CobD/CbiB family.</text>
</comment>
<keyword evidence="8 9" id="KW-0472">Membrane</keyword>
<dbReference type="GeneID" id="66366695"/>
<reference evidence="11 13" key="2">
    <citation type="submission" date="2018-06" db="EMBL/GenBank/DDBJ databases">
        <authorList>
            <consortium name="Pathogen Informatics"/>
            <person name="Doyle S."/>
        </authorList>
    </citation>
    <scope>NUCLEOTIDE SEQUENCE [LARGE SCALE GENOMIC DNA]</scope>
    <source>
        <strain evidence="11 13">NCTC8684</strain>
    </source>
</reference>
<evidence type="ECO:0000256" key="7">
    <source>
        <dbReference type="ARBA" id="ARBA00022989"/>
    </source>
</evidence>
<evidence type="ECO:0000256" key="6">
    <source>
        <dbReference type="ARBA" id="ARBA00022692"/>
    </source>
</evidence>
<dbReference type="HAMAP" id="MF_00024">
    <property type="entry name" value="CobD_CbiB"/>
    <property type="match status" value="1"/>
</dbReference>
<evidence type="ECO:0000256" key="5">
    <source>
        <dbReference type="ARBA" id="ARBA00022573"/>
    </source>
</evidence>
<proteinExistence type="inferred from homology"/>
<protein>
    <recommendedName>
        <fullName evidence="9">Cobalamin biosynthesis protein CobD</fullName>
    </recommendedName>
</protein>
<evidence type="ECO:0000313" key="11">
    <source>
        <dbReference type="EMBL" id="SUX31233.1"/>
    </source>
</evidence>
<feature type="transmembrane region" description="Helical" evidence="9">
    <location>
        <begin position="75"/>
        <end position="94"/>
    </location>
</feature>
<dbReference type="Proteomes" id="UP000254029">
    <property type="component" value="Unassembled WGS sequence"/>
</dbReference>
<dbReference type="Proteomes" id="UP000196342">
    <property type="component" value="Unassembled WGS sequence"/>
</dbReference>
<evidence type="ECO:0000313" key="12">
    <source>
        <dbReference type="Proteomes" id="UP000196342"/>
    </source>
</evidence>
<dbReference type="PANTHER" id="PTHR34308:SF1">
    <property type="entry name" value="COBALAMIN BIOSYNTHESIS PROTEIN CBIB"/>
    <property type="match status" value="1"/>
</dbReference>
<evidence type="ECO:0000256" key="9">
    <source>
        <dbReference type="HAMAP-Rule" id="MF_00024"/>
    </source>
</evidence>
<gene>
    <name evidence="9" type="primary">cobD</name>
    <name evidence="10" type="ORF">CBW21_09100</name>
    <name evidence="11" type="ORF">NCTC8684_00259</name>
</gene>
<sequence length="306" mass="33991">MTLISLILALALEQLRPLGNRNRVWLLFTRYANHLERNLNAGAERHGVFAWLAAIVPALLLSLLLFYSLKAMSPILALAFNVLVLYLTMGFRHFSSAFSEISQALAEGREYDARMALARWTGLPTAELSVEEISRLAIEQGVVDSYRHVFGTMFWFVVLPGPSGALLYRLCSMLNQKWGSRNADEDPFGLFAARFAAWLDWVPVRLTAISFAIMGDFEDAIYCWRSQARTWGNYANGILLASAAGALGVKLGDPLRQDYSVKYRPELGLGDEADPSFLKSAVGLVWRSALLWLAVTLLISVASHMG</sequence>
<dbReference type="EMBL" id="NHOO01000006">
    <property type="protein sequence ID" value="OVE48701.1"/>
    <property type="molecule type" value="Genomic_DNA"/>
</dbReference>
<evidence type="ECO:0000256" key="8">
    <source>
        <dbReference type="ARBA" id="ARBA00023136"/>
    </source>
</evidence>
<dbReference type="InterPro" id="IPR004485">
    <property type="entry name" value="Cobalamin_biosynth_CobD/CbiB"/>
</dbReference>
<comment type="subcellular location">
    <subcellularLocation>
        <location evidence="1 9">Cell membrane</location>
        <topology evidence="1 9">Multi-pass membrane protein</topology>
    </subcellularLocation>
</comment>
<accession>A0A1R0MBK1</accession>
<evidence type="ECO:0000256" key="4">
    <source>
        <dbReference type="ARBA" id="ARBA00022475"/>
    </source>
</evidence>
<keyword evidence="12" id="KW-1185">Reference proteome</keyword>
<dbReference type="UniPathway" id="UPA00148"/>
<dbReference type="RefSeq" id="WP_011134557.1">
    <property type="nucleotide sequence ID" value="NZ_CP024028.1"/>
</dbReference>
<evidence type="ECO:0000256" key="1">
    <source>
        <dbReference type="ARBA" id="ARBA00004651"/>
    </source>
</evidence>
<name>A0A1R0MBK1_CHRVL</name>
<organism evidence="10 12">
    <name type="scientific">Chromobacterium violaceum</name>
    <dbReference type="NCBI Taxonomy" id="536"/>
    <lineage>
        <taxon>Bacteria</taxon>
        <taxon>Pseudomonadati</taxon>
        <taxon>Pseudomonadota</taxon>
        <taxon>Betaproteobacteria</taxon>
        <taxon>Neisseriales</taxon>
        <taxon>Chromobacteriaceae</taxon>
        <taxon>Chromobacterium</taxon>
    </lineage>
</organism>
<dbReference type="NCBIfam" id="NF005792">
    <property type="entry name" value="PRK07630.1"/>
    <property type="match status" value="1"/>
</dbReference>
<dbReference type="Pfam" id="PF03186">
    <property type="entry name" value="CobD_Cbib"/>
    <property type="match status" value="1"/>
</dbReference>
<comment type="caution">
    <text evidence="9">Lacks conserved residue(s) required for the propagation of feature annotation.</text>
</comment>
<dbReference type="GO" id="GO:0009236">
    <property type="term" value="P:cobalamin biosynthetic process"/>
    <property type="evidence" value="ECO:0007669"/>
    <property type="project" value="UniProtKB-UniRule"/>
</dbReference>
<dbReference type="AlphaFoldDB" id="A0A1R0MBK1"/>
<dbReference type="GO" id="GO:0005886">
    <property type="term" value="C:plasma membrane"/>
    <property type="evidence" value="ECO:0007669"/>
    <property type="project" value="UniProtKB-SubCell"/>
</dbReference>
<evidence type="ECO:0000313" key="13">
    <source>
        <dbReference type="Proteomes" id="UP000254029"/>
    </source>
</evidence>
<keyword evidence="5 9" id="KW-0169">Cobalamin biosynthesis</keyword>